<feature type="binding site" evidence="9">
    <location>
        <position position="257"/>
    </location>
    <ligand>
        <name>glycerol</name>
        <dbReference type="ChEBI" id="CHEBI:17754"/>
    </ligand>
</feature>
<keyword evidence="3 9" id="KW-0808">Transferase</keyword>
<dbReference type="InterPro" id="IPR018484">
    <property type="entry name" value="FGGY_N"/>
</dbReference>
<reference evidence="12" key="1">
    <citation type="submission" date="2023-07" db="EMBL/GenBank/DDBJ databases">
        <title>Genome content predicts the carbon catabolic preferences of heterotrophic bacteria.</title>
        <authorList>
            <person name="Gralka M."/>
        </authorList>
    </citation>
    <scope>NUCLEOTIDE SEQUENCE</scope>
    <source>
        <strain evidence="12">C2R13</strain>
    </source>
</reference>
<dbReference type="EMBL" id="JAUORK010000020">
    <property type="protein sequence ID" value="MDO6673194.1"/>
    <property type="molecule type" value="Genomic_DNA"/>
</dbReference>
<keyword evidence="6 9" id="KW-0319">Glycerol metabolism</keyword>
<dbReference type="GO" id="GO:0006072">
    <property type="term" value="P:glycerol-3-phosphate metabolic process"/>
    <property type="evidence" value="ECO:0007669"/>
    <property type="project" value="InterPro"/>
</dbReference>
<dbReference type="EC" id="2.7.1.30" evidence="9"/>
<evidence type="ECO:0000256" key="1">
    <source>
        <dbReference type="ARBA" id="ARBA00005190"/>
    </source>
</evidence>
<evidence type="ECO:0000256" key="5">
    <source>
        <dbReference type="ARBA" id="ARBA00022777"/>
    </source>
</evidence>
<feature type="domain" description="Carbohydrate kinase FGGY C-terminal" evidence="11">
    <location>
        <begin position="275"/>
        <end position="459"/>
    </location>
</feature>
<dbReference type="InterPro" id="IPR043129">
    <property type="entry name" value="ATPase_NBD"/>
</dbReference>
<dbReference type="GeneID" id="97327062"/>
<feature type="binding site" evidence="9">
    <location>
        <position position="426"/>
    </location>
    <ligand>
        <name>ADP</name>
        <dbReference type="ChEBI" id="CHEBI:456216"/>
    </ligand>
</feature>
<accession>A0AAP4WZJ2</accession>
<feature type="binding site" evidence="9">
    <location>
        <position position="422"/>
    </location>
    <ligand>
        <name>ADP</name>
        <dbReference type="ChEBI" id="CHEBI:456216"/>
    </ligand>
</feature>
<feature type="binding site" evidence="9">
    <location>
        <position position="422"/>
    </location>
    <ligand>
        <name>ATP</name>
        <dbReference type="ChEBI" id="CHEBI:30616"/>
    </ligand>
</feature>
<dbReference type="PANTHER" id="PTHR10196:SF78">
    <property type="entry name" value="GLYCEROL KINASE"/>
    <property type="match status" value="1"/>
</dbReference>
<evidence type="ECO:0000256" key="6">
    <source>
        <dbReference type="ARBA" id="ARBA00022798"/>
    </source>
</evidence>
<evidence type="ECO:0000259" key="11">
    <source>
        <dbReference type="Pfam" id="PF02782"/>
    </source>
</evidence>
<dbReference type="RefSeq" id="WP_131432463.1">
    <property type="nucleotide sequence ID" value="NZ_CP136695.1"/>
</dbReference>
<feature type="binding site" evidence="9">
    <location>
        <position position="25"/>
    </location>
    <ligand>
        <name>ATP</name>
        <dbReference type="ChEBI" id="CHEBI:30616"/>
    </ligand>
</feature>
<comment type="activity regulation">
    <text evidence="9">Inhibited by fructose 1,6-bisphosphate (FBP).</text>
</comment>
<feature type="binding site" evidence="9">
    <location>
        <position position="27"/>
    </location>
    <ligand>
        <name>ATP</name>
        <dbReference type="ChEBI" id="CHEBI:30616"/>
    </ligand>
</feature>
<dbReference type="FunFam" id="3.30.420.40:FF:000008">
    <property type="entry name" value="Glycerol kinase"/>
    <property type="match status" value="1"/>
</dbReference>
<dbReference type="FunFam" id="3.30.420.40:FF:000007">
    <property type="entry name" value="Glycerol kinase"/>
    <property type="match status" value="1"/>
</dbReference>
<dbReference type="Proteomes" id="UP001170481">
    <property type="component" value="Unassembled WGS sequence"/>
</dbReference>
<evidence type="ECO:0000259" key="10">
    <source>
        <dbReference type="Pfam" id="PF00370"/>
    </source>
</evidence>
<dbReference type="GO" id="GO:0004370">
    <property type="term" value="F:glycerol kinase activity"/>
    <property type="evidence" value="ECO:0007669"/>
    <property type="project" value="UniProtKB-UniRule"/>
</dbReference>
<evidence type="ECO:0000256" key="7">
    <source>
        <dbReference type="ARBA" id="ARBA00022840"/>
    </source>
</evidence>
<dbReference type="CDD" id="cd07786">
    <property type="entry name" value="FGGY_EcGK_like"/>
    <property type="match status" value="1"/>
</dbReference>
<dbReference type="PIRSF" id="PIRSF000538">
    <property type="entry name" value="GlpK"/>
    <property type="match status" value="1"/>
</dbReference>
<feature type="binding site" evidence="9">
    <location>
        <position position="96"/>
    </location>
    <ligand>
        <name>glycerol</name>
        <dbReference type="ChEBI" id="CHEBI:17754"/>
    </ligand>
</feature>
<feature type="domain" description="Carbohydrate kinase FGGY N-terminal" evidence="10">
    <location>
        <begin position="18"/>
        <end position="263"/>
    </location>
</feature>
<comment type="pathway">
    <text evidence="1 9">Polyol metabolism; glycerol degradation via glycerol kinase pathway; sn-glycerol 3-phosphate from glycerol: step 1/1.</text>
</comment>
<proteinExistence type="inferred from homology"/>
<feature type="binding site" evidence="9">
    <location>
        <position position="29"/>
    </location>
    <ligand>
        <name>ADP</name>
        <dbReference type="ChEBI" id="CHEBI:456216"/>
    </ligand>
</feature>
<organism evidence="12 13">
    <name type="scientific">Cobetia amphilecti</name>
    <dbReference type="NCBI Taxonomy" id="1055104"/>
    <lineage>
        <taxon>Bacteria</taxon>
        <taxon>Pseudomonadati</taxon>
        <taxon>Pseudomonadota</taxon>
        <taxon>Gammaproteobacteria</taxon>
        <taxon>Oceanospirillales</taxon>
        <taxon>Halomonadaceae</taxon>
        <taxon>Cobetia</taxon>
    </lineage>
</organism>
<evidence type="ECO:0000256" key="2">
    <source>
        <dbReference type="ARBA" id="ARBA00009156"/>
    </source>
</evidence>
<feature type="binding site" evidence="9">
    <location>
        <position position="321"/>
    </location>
    <ligand>
        <name>ATP</name>
        <dbReference type="ChEBI" id="CHEBI:30616"/>
    </ligand>
</feature>
<gene>
    <name evidence="9 12" type="primary">glpK</name>
    <name evidence="12" type="ORF">Q4535_13845</name>
</gene>
<dbReference type="Pfam" id="PF00370">
    <property type="entry name" value="FGGY_N"/>
    <property type="match status" value="1"/>
</dbReference>
<evidence type="ECO:0000256" key="8">
    <source>
        <dbReference type="ARBA" id="ARBA00052101"/>
    </source>
</evidence>
<comment type="similarity">
    <text evidence="2 9">Belongs to the FGGY kinase family.</text>
</comment>
<dbReference type="NCBIfam" id="NF000756">
    <property type="entry name" value="PRK00047.1"/>
    <property type="match status" value="1"/>
</dbReference>
<comment type="function">
    <text evidence="9">Key enzyme in the regulation of glycerol uptake and metabolism. Catalyzes the phosphorylation of glycerol to yield sn-glycerol 3-phosphate.</text>
</comment>
<feature type="binding site" evidence="9">
    <location>
        <position position="25"/>
    </location>
    <ligand>
        <name>sn-glycerol 3-phosphate</name>
        <dbReference type="ChEBI" id="CHEBI:57597"/>
    </ligand>
</feature>
<dbReference type="Pfam" id="PF02782">
    <property type="entry name" value="FGGY_C"/>
    <property type="match status" value="1"/>
</dbReference>
<feature type="binding site" evidence="9">
    <location>
        <position position="278"/>
    </location>
    <ligand>
        <name>ATP</name>
        <dbReference type="ChEBI" id="CHEBI:30616"/>
    </ligand>
</feature>
<feature type="binding site" evidence="9">
    <location>
        <position position="147"/>
    </location>
    <ligand>
        <name>glycerol</name>
        <dbReference type="ChEBI" id="CHEBI:17754"/>
    </ligand>
</feature>
<protein>
    <recommendedName>
        <fullName evidence="9">Glycerol kinase</fullName>
        <ecNumber evidence="9">2.7.1.30</ecNumber>
    </recommendedName>
    <alternativeName>
        <fullName evidence="9">ATP:glycerol 3-phosphotransferase</fullName>
    </alternativeName>
    <alternativeName>
        <fullName evidence="9">Glycerokinase</fullName>
        <shortName evidence="9">GK</shortName>
    </alternativeName>
</protein>
<feature type="binding site" evidence="9">
    <location>
        <position position="95"/>
    </location>
    <ligand>
        <name>sn-glycerol 3-phosphate</name>
        <dbReference type="ChEBI" id="CHEBI:57597"/>
    </ligand>
</feature>
<dbReference type="InterPro" id="IPR005999">
    <property type="entry name" value="Glycerol_kin"/>
</dbReference>
<dbReference type="InterPro" id="IPR000577">
    <property type="entry name" value="Carb_kinase_FGGY"/>
</dbReference>
<evidence type="ECO:0000313" key="13">
    <source>
        <dbReference type="Proteomes" id="UP001170481"/>
    </source>
</evidence>
<name>A0AAP4WZJ2_9GAMM</name>
<keyword evidence="7 9" id="KW-0067">ATP-binding</keyword>
<comment type="caution">
    <text evidence="12">The sequence shown here is derived from an EMBL/GenBank/DDBJ whole genome shotgun (WGS) entry which is preliminary data.</text>
</comment>
<dbReference type="PROSITE" id="PS00933">
    <property type="entry name" value="FGGY_KINASES_1"/>
    <property type="match status" value="1"/>
</dbReference>
<feature type="binding site" evidence="9">
    <location>
        <position position="96"/>
    </location>
    <ligand>
        <name>sn-glycerol 3-phosphate</name>
        <dbReference type="ChEBI" id="CHEBI:57597"/>
    </ligand>
</feature>
<feature type="binding site" evidence="9">
    <location>
        <position position="26"/>
    </location>
    <ligand>
        <name>ATP</name>
        <dbReference type="ChEBI" id="CHEBI:30616"/>
    </ligand>
</feature>
<feature type="binding site" evidence="9">
    <location>
        <position position="95"/>
    </location>
    <ligand>
        <name>glycerol</name>
        <dbReference type="ChEBI" id="CHEBI:17754"/>
    </ligand>
</feature>
<keyword evidence="5 9" id="KW-0418">Kinase</keyword>
<dbReference type="InterPro" id="IPR018483">
    <property type="entry name" value="Carb_kinase_FGGY_CS"/>
</dbReference>
<feature type="binding site" evidence="9">
    <location>
        <position position="278"/>
    </location>
    <ligand>
        <name>ADP</name>
        <dbReference type="ChEBI" id="CHEBI:456216"/>
    </ligand>
</feature>
<evidence type="ECO:0000256" key="3">
    <source>
        <dbReference type="ARBA" id="ARBA00022679"/>
    </source>
</evidence>
<evidence type="ECO:0000256" key="9">
    <source>
        <dbReference type="HAMAP-Rule" id="MF_00186"/>
    </source>
</evidence>
<evidence type="ECO:0000313" key="12">
    <source>
        <dbReference type="EMBL" id="MDO6673194.1"/>
    </source>
</evidence>
<dbReference type="GO" id="GO:0005829">
    <property type="term" value="C:cytosol"/>
    <property type="evidence" value="ECO:0007669"/>
    <property type="project" value="UniProtKB-ARBA"/>
</dbReference>
<dbReference type="NCBIfam" id="TIGR01311">
    <property type="entry name" value="glycerol_kin"/>
    <property type="match status" value="1"/>
</dbReference>
<feature type="binding site" evidence="9">
    <location>
        <position position="147"/>
    </location>
    <ligand>
        <name>sn-glycerol 3-phosphate</name>
        <dbReference type="ChEBI" id="CHEBI:57597"/>
    </ligand>
</feature>
<dbReference type="PANTHER" id="PTHR10196">
    <property type="entry name" value="SUGAR KINASE"/>
    <property type="match status" value="1"/>
</dbReference>
<comment type="catalytic activity">
    <reaction evidence="8 9">
        <text>glycerol + ATP = sn-glycerol 3-phosphate + ADP + H(+)</text>
        <dbReference type="Rhea" id="RHEA:21644"/>
        <dbReference type="ChEBI" id="CHEBI:15378"/>
        <dbReference type="ChEBI" id="CHEBI:17754"/>
        <dbReference type="ChEBI" id="CHEBI:30616"/>
        <dbReference type="ChEBI" id="CHEBI:57597"/>
        <dbReference type="ChEBI" id="CHEBI:456216"/>
        <dbReference type="EC" id="2.7.1.30"/>
    </reaction>
</comment>
<dbReference type="InterPro" id="IPR018485">
    <property type="entry name" value="FGGY_C"/>
</dbReference>
<dbReference type="GO" id="GO:0005524">
    <property type="term" value="F:ATP binding"/>
    <property type="evidence" value="ECO:0007669"/>
    <property type="project" value="UniProtKB-UniRule"/>
</dbReference>
<dbReference type="SUPFAM" id="SSF53067">
    <property type="entry name" value="Actin-like ATPase domain"/>
    <property type="match status" value="2"/>
</dbReference>
<sequence>MSSPKPEKDSRVDGPTRILAIDQGTTSSRAILFDREGTVTGLAQEEFPQHFPDSGWVEHNVDDIWGSVKRTVRQSLINTNVGAEQVAAIGITNQRETTIVWDRETGVPVYNAIVWQDRRTHEYCRELSDAGHGDMIQQKTGLLIDPYFSATKLRWILENVEGVRARAEKGELAFGTVDSYLIWKLTAGKRHVTDATNASRTCLFNIVDQCWDSELLELFGIPESLLPQVLDSSDDFGTTDPQLFGAAMPIRGVAGDQQAALVGQACFTPGMSKSTYGTGCFMIMNTGEKMELSRNRLLTTVGYRLNGKPTYAMEGSIFVAGATVQWLRDGLKLFSDASETEPLARAAKADHGVYMVPAFTGLGAPHWDPQARGAILGLTRGTGITDIVAAGLQSVCYQTRDLQECMLDDVAINCANLRVDGGMVSNNWVMQFLSDMLGVKVDRPRVLETTALGVAYLAGLHIGWYESLDEISELWHCERTFAPEMAEEQRERLYAGWLEAVERVKSDGGH</sequence>
<dbReference type="GO" id="GO:0019563">
    <property type="term" value="P:glycerol catabolic process"/>
    <property type="evidence" value="ECO:0007669"/>
    <property type="project" value="UniProtKB-UniRule"/>
</dbReference>
<feature type="binding site" evidence="9">
    <location>
        <position position="325"/>
    </location>
    <ligand>
        <name>ATP</name>
        <dbReference type="ChEBI" id="CHEBI:30616"/>
    </ligand>
</feature>
<dbReference type="HAMAP" id="MF_00186">
    <property type="entry name" value="Glycerol_kin"/>
    <property type="match status" value="1"/>
</dbReference>
<dbReference type="Gene3D" id="3.30.420.40">
    <property type="match status" value="2"/>
</dbReference>
<feature type="binding site" evidence="9">
    <location>
        <position position="256"/>
    </location>
    <ligand>
        <name>glycerol</name>
        <dbReference type="ChEBI" id="CHEBI:17754"/>
    </ligand>
</feature>
<feature type="binding site" evidence="9">
    <location>
        <position position="256"/>
    </location>
    <ligand>
        <name>sn-glycerol 3-phosphate</name>
        <dbReference type="ChEBI" id="CHEBI:57597"/>
    </ligand>
</feature>
<evidence type="ECO:0000256" key="4">
    <source>
        <dbReference type="ARBA" id="ARBA00022741"/>
    </source>
</evidence>
<feature type="binding site" evidence="9">
    <location>
        <position position="321"/>
    </location>
    <ligand>
        <name>ADP</name>
        <dbReference type="ChEBI" id="CHEBI:456216"/>
    </ligand>
</feature>
<dbReference type="AlphaFoldDB" id="A0AAP4WZJ2"/>
<keyword evidence="4 9" id="KW-0547">Nucleotide-binding</keyword>
<feature type="binding site" evidence="9">
    <location>
        <position position="25"/>
    </location>
    <ligand>
        <name>ADP</name>
        <dbReference type="ChEBI" id="CHEBI:456216"/>
    </ligand>
</feature>